<dbReference type="InterPro" id="IPR005108">
    <property type="entry name" value="HELP"/>
</dbReference>
<proteinExistence type="predicted"/>
<dbReference type="Proteomes" id="UP000085678">
    <property type="component" value="Unplaced"/>
</dbReference>
<feature type="compositionally biased region" description="Polar residues" evidence="3">
    <location>
        <begin position="690"/>
        <end position="709"/>
    </location>
</feature>
<dbReference type="InterPro" id="IPR015943">
    <property type="entry name" value="WD40/YVTN_repeat-like_dom_sf"/>
</dbReference>
<feature type="compositionally biased region" description="Basic and acidic residues" evidence="3">
    <location>
        <begin position="624"/>
        <end position="633"/>
    </location>
</feature>
<evidence type="ECO:0000313" key="8">
    <source>
        <dbReference type="RefSeq" id="XP_013415114.1"/>
    </source>
</evidence>
<name>A0A1S3JYH3_LINAN</name>
<feature type="compositionally biased region" description="Polar residues" evidence="3">
    <location>
        <begin position="796"/>
        <end position="805"/>
    </location>
</feature>
<dbReference type="Gene3D" id="1.10.238.10">
    <property type="entry name" value="EF-hand"/>
    <property type="match status" value="1"/>
</dbReference>
<feature type="compositionally biased region" description="Low complexity" evidence="3">
    <location>
        <begin position="394"/>
        <end position="403"/>
    </location>
</feature>
<keyword evidence="2" id="KW-0677">Repeat</keyword>
<dbReference type="PANTHER" id="PTHR13720">
    <property type="entry name" value="WD-40 REPEAT PROTEIN"/>
    <property type="match status" value="1"/>
</dbReference>
<dbReference type="GO" id="GO:0000226">
    <property type="term" value="P:microtubule cytoskeleton organization"/>
    <property type="evidence" value="ECO:0007669"/>
    <property type="project" value="TreeGrafter"/>
</dbReference>
<keyword evidence="1" id="KW-0853">WD repeat</keyword>
<dbReference type="Pfam" id="PF03451">
    <property type="entry name" value="HELP"/>
    <property type="match status" value="1"/>
</dbReference>
<dbReference type="InParanoid" id="A0A1S3JYH3"/>
<dbReference type="InterPro" id="IPR050630">
    <property type="entry name" value="WD_repeat_EMAP"/>
</dbReference>
<dbReference type="InterPro" id="IPR011992">
    <property type="entry name" value="EF-hand-dom_pair"/>
</dbReference>
<feature type="compositionally biased region" description="Low complexity" evidence="3">
    <location>
        <begin position="441"/>
        <end position="475"/>
    </location>
</feature>
<dbReference type="OrthoDB" id="47802at2759"/>
<dbReference type="SMART" id="SM00320">
    <property type="entry name" value="WD40"/>
    <property type="match status" value="10"/>
</dbReference>
<evidence type="ECO:0000259" key="5">
    <source>
        <dbReference type="Pfam" id="PF23409"/>
    </source>
</evidence>
<dbReference type="RefSeq" id="XP_013415114.1">
    <property type="nucleotide sequence ID" value="XM_013559660.1"/>
</dbReference>
<dbReference type="InterPro" id="IPR055442">
    <property type="entry name" value="Beta-prop_EML-like_2nd"/>
</dbReference>
<feature type="region of interest" description="Disordered" evidence="3">
    <location>
        <begin position="538"/>
        <end position="747"/>
    </location>
</feature>
<reference evidence="8" key="1">
    <citation type="submission" date="2025-08" db="UniProtKB">
        <authorList>
            <consortium name="RefSeq"/>
        </authorList>
    </citation>
    <scope>IDENTIFICATION</scope>
    <source>
        <tissue evidence="8">Gonads</tissue>
    </source>
</reference>
<evidence type="ECO:0000256" key="2">
    <source>
        <dbReference type="ARBA" id="ARBA00022737"/>
    </source>
</evidence>
<feature type="domain" description="EML-like first beta-propeller" evidence="5">
    <location>
        <begin position="899"/>
        <end position="1176"/>
    </location>
</feature>
<protein>
    <submittedName>
        <fullName evidence="8">Echinoderm microtubule-associated protein-like 4 isoform X1</fullName>
    </submittedName>
</protein>
<dbReference type="Pfam" id="PF23414">
    <property type="entry name" value="Beta-prop_EML_2"/>
    <property type="match status" value="1"/>
</dbReference>
<feature type="compositionally biased region" description="Low complexity" evidence="3">
    <location>
        <begin position="415"/>
        <end position="425"/>
    </location>
</feature>
<dbReference type="SUPFAM" id="SSF47473">
    <property type="entry name" value="EF-hand"/>
    <property type="match status" value="1"/>
</dbReference>
<dbReference type="STRING" id="7574.A0A1S3JYH3"/>
<feature type="region of interest" description="Disordered" evidence="3">
    <location>
        <begin position="54"/>
        <end position="86"/>
    </location>
</feature>
<dbReference type="GeneID" id="106177030"/>
<feature type="compositionally biased region" description="Polar residues" evidence="3">
    <location>
        <begin position="426"/>
        <end position="440"/>
    </location>
</feature>
<dbReference type="InterPro" id="IPR036322">
    <property type="entry name" value="WD40_repeat_dom_sf"/>
</dbReference>
<accession>A0A1S3JYH3</accession>
<feature type="domain" description="DUF5580" evidence="4">
    <location>
        <begin position="232"/>
        <end position="324"/>
    </location>
</feature>
<evidence type="ECO:0000259" key="6">
    <source>
        <dbReference type="Pfam" id="PF23414"/>
    </source>
</evidence>
<feature type="compositionally biased region" description="Polar residues" evidence="3">
    <location>
        <begin position="591"/>
        <end position="600"/>
    </location>
</feature>
<dbReference type="InterPro" id="IPR049246">
    <property type="entry name" value="DUF5580_M"/>
</dbReference>
<feature type="region of interest" description="Disordered" evidence="3">
    <location>
        <begin position="362"/>
        <end position="519"/>
    </location>
</feature>
<organism evidence="7 8">
    <name type="scientific">Lingula anatina</name>
    <name type="common">Brachiopod</name>
    <name type="synonym">Lingula unguis</name>
    <dbReference type="NCBI Taxonomy" id="7574"/>
    <lineage>
        <taxon>Eukaryota</taxon>
        <taxon>Metazoa</taxon>
        <taxon>Spiralia</taxon>
        <taxon>Lophotrochozoa</taxon>
        <taxon>Brachiopoda</taxon>
        <taxon>Linguliformea</taxon>
        <taxon>Lingulata</taxon>
        <taxon>Lingulida</taxon>
        <taxon>Linguloidea</taxon>
        <taxon>Lingulidae</taxon>
        <taxon>Lingula</taxon>
    </lineage>
</organism>
<dbReference type="InterPro" id="IPR055439">
    <property type="entry name" value="Beta-prop_EML_1st"/>
</dbReference>
<dbReference type="Pfam" id="PF23409">
    <property type="entry name" value="Beta-prop_EML"/>
    <property type="match status" value="1"/>
</dbReference>
<gene>
    <name evidence="8" type="primary">LOC106177030</name>
</gene>
<keyword evidence="7" id="KW-1185">Reference proteome</keyword>
<feature type="compositionally biased region" description="Pro residues" evidence="3">
    <location>
        <begin position="367"/>
        <end position="393"/>
    </location>
</feature>
<feature type="region of interest" description="Disordered" evidence="3">
    <location>
        <begin position="765"/>
        <end position="821"/>
    </location>
</feature>
<dbReference type="GO" id="GO:0072686">
    <property type="term" value="C:mitotic spindle"/>
    <property type="evidence" value="ECO:0007669"/>
    <property type="project" value="TreeGrafter"/>
</dbReference>
<dbReference type="GO" id="GO:0008017">
    <property type="term" value="F:microtubule binding"/>
    <property type="evidence" value="ECO:0007669"/>
    <property type="project" value="TreeGrafter"/>
</dbReference>
<evidence type="ECO:0000259" key="4">
    <source>
        <dbReference type="Pfam" id="PF20742"/>
    </source>
</evidence>
<feature type="compositionally biased region" description="Polar residues" evidence="3">
    <location>
        <begin position="58"/>
        <end position="74"/>
    </location>
</feature>
<dbReference type="InterPro" id="IPR001680">
    <property type="entry name" value="WD40_rpt"/>
</dbReference>
<feature type="compositionally biased region" description="Basic and acidic residues" evidence="3">
    <location>
        <begin position="501"/>
        <end position="516"/>
    </location>
</feature>
<dbReference type="Gene3D" id="2.130.10.10">
    <property type="entry name" value="YVTN repeat-like/Quinoprotein amine dehydrogenase"/>
    <property type="match status" value="2"/>
</dbReference>
<evidence type="ECO:0000256" key="1">
    <source>
        <dbReference type="ARBA" id="ARBA00022574"/>
    </source>
</evidence>
<feature type="domain" description="EML-like second beta-propeller" evidence="6">
    <location>
        <begin position="1211"/>
        <end position="1486"/>
    </location>
</feature>
<dbReference type="Pfam" id="PF20742">
    <property type="entry name" value="DUF5580_M"/>
    <property type="match status" value="1"/>
</dbReference>
<dbReference type="PANTHER" id="PTHR13720:SF58">
    <property type="entry name" value="HELP DOMAIN-CONTAINING PROTEIN"/>
    <property type="match status" value="1"/>
</dbReference>
<evidence type="ECO:0000313" key="7">
    <source>
        <dbReference type="Proteomes" id="UP000085678"/>
    </source>
</evidence>
<evidence type="ECO:0000256" key="3">
    <source>
        <dbReference type="SAM" id="MobiDB-lite"/>
    </source>
</evidence>
<dbReference type="KEGG" id="lak:106177030"/>
<sequence length="1487" mass="165074">MMDLECEELEVFEDAYVDTATMSQNKSQSGHSRLRTVARTGGILNLNTSLNSTLNSSDGSQAWNEMKRSNSQSAKTRRTPRATELSLGGNSIASFSAFQEEEDRGKVTEEDPEIHLHSMLRGPLKECSRQRLRAVQMSLRKYGSNVESRVTSKELFQVLQENNLKIPNRVFQMLVERFTDQKGIDFEKLYKCLVTAQSKTGRDSVIAINTRNDLDVDKCQSQLTQEEKDADLLRRLEEQMERGGEYFDAEELKQSFQTQDSNRTGKIAKKQMLEICLNHQIPIYGALLNGIMNRCDDEKNEMISWPEMISFLERSWQNLVEKKPQVLKRPQTSLSQSMSSMSHTVSFTMGEDALNSSANEVQTPVNAQPPPALPVIPEQAPPPPAAPPPPPLTSTPRPSALPTHTLAMLPEHAESSPAEAVSSPENTLPISHHSQASMDFNTSQTSQQMQSQLNMSGNSSAGDTSSQVSQQTQSQPKTIEAQPAVDPKSENVSQVSTKADPLPHRQNNESTEKRGPSFEVIPDINEICKWFESETKANNQSIKTPQKKEAHAQAQNEQETAKKLMSVRSDDASGKENTQSDYCTVVDLSDKNQLNASESIKVNDSKSRSNSAQLPKKQAFTEAEQDKAKDTPNRKKSLPAYTASTSKSSSSKNSKRPKSSTNRRTERRGSDDFTAPTLSSKNKSIRKIHSASTHSSQPNLKETPTSRETTSAKKEGRNSSGNLGKQKPFRSSLRSQQSKEFKKTTAPVQTASGFLSSVKNKLTGRNSQIGMGEEIQSDRPVTSHTIHEEEQGCNEDGQNAATSTDLHAEVSSPPPPPVQAEDNTEIVMNIKGKDTKLYIPDVYLGKQHAIDPPKERLKLEWVYGYRGNDCRSNIHITSAGEILYFVGPISVLYNNESHSQRHYREHTEDIKCMALHSNGVTVATGQESSKQENNAHIRIWRCDTLQTLHVCGMGFFEKSVVCMAFTRIKKSHGDSMDSNSQFKIQDRLVAVDDSAEHVMSIWDVSLGKRLAHVLIGVDVICDVGFNPRDPAILVTIGREHIAWWKAYVEGGMIEMNGNPNYEKHNKARFIICMMHNDKGDLVTGDSNGTIYVWGYGGNVITNYIKHAHEGPVFSLLSLRGTLLSGGRDGKLCAWAWNKNMDTAGEMKLPRTEGGLRMIQVCGDRLLCGTTMNAIVSAKMASQGPPLSDLTPEPIPLTQGHFDDLRGLSVVHNSEHSGWFLTAGYDGILCLFDAQTRRGLWKAYLKNTHVTCVDVSHSGNLLTLGTKDGGVILLEFSSSMNLNEQHRIKLNKHRIDKIAFAPDCSMIAVASHNSPLHLIQVDVNEMMNRQLEVVGEFKGHMSSITGLDWSVEKVEGSWILRSSCCDHTAKFWDTNLLQEITEIKTLRNVDWGSMQCTLDYTVAGVWKSKQAQEADIMSLDVNAATNILVMGDGSGRLSLFRHPCSQDGGFSHTYRAHRCVYGVKFTADNSHVISVGGRDTCVLQWKII</sequence>
<dbReference type="SUPFAM" id="SSF50978">
    <property type="entry name" value="WD40 repeat-like"/>
    <property type="match status" value="3"/>
</dbReference>